<reference evidence="2 3" key="1">
    <citation type="submission" date="2024-02" db="EMBL/GenBank/DDBJ databases">
        <title>De novo assembly and annotation of 12 fungi associated with fruit tree decline syndrome in Ontario, Canada.</title>
        <authorList>
            <person name="Sulman M."/>
            <person name="Ellouze W."/>
            <person name="Ilyukhin E."/>
        </authorList>
    </citation>
    <scope>NUCLEOTIDE SEQUENCE [LARGE SCALE GENOMIC DNA]</scope>
    <source>
        <strain evidence="2 3">M169</strain>
    </source>
</reference>
<organism evidence="2 3">
    <name type="scientific">Diaporthe eres</name>
    <name type="common">Phomopsis oblonga</name>
    <dbReference type="NCBI Taxonomy" id="83184"/>
    <lineage>
        <taxon>Eukaryota</taxon>
        <taxon>Fungi</taxon>
        <taxon>Dikarya</taxon>
        <taxon>Ascomycota</taxon>
        <taxon>Pezizomycotina</taxon>
        <taxon>Sordariomycetes</taxon>
        <taxon>Sordariomycetidae</taxon>
        <taxon>Diaporthales</taxon>
        <taxon>Diaporthaceae</taxon>
        <taxon>Diaporthe</taxon>
        <taxon>Diaporthe eres species complex</taxon>
    </lineage>
</organism>
<dbReference type="Pfam" id="PF26639">
    <property type="entry name" value="Het-6_barrel"/>
    <property type="match status" value="1"/>
</dbReference>
<dbReference type="InterPro" id="IPR010730">
    <property type="entry name" value="HET"/>
</dbReference>
<accession>A0ABR1P0S7</accession>
<sequence length="671" mass="74849">MTDYHYDPLPDDDGCIRTVAIHPGESHEDVVVSLTCARFDPDLPPLYEALSYVWGSNENPQYIQVANKSSDASPESCPGSSYHGTARLPVTQNLAVALRHMRLVDEPRVMWIDAICINQQDNAEKGLQVAKMGDVYSKASRVVVWLGPAQNDSHVAMEVMRYLGSQIEVNWDDDAMVSAPGASDLTVSKRGVVLPVKGELWRPIFDLLSRPWFDRLWVRQEIYLATSAVVLCGDKEVPWSFFRGALYCISFKPRTGPVPDDDRLPVLLADRLRLLMGLHSQDTVNLYRLRDRFDETLCQDPRDRIFAVRSLVSPAARAFWPLPDYNRPAADIYKEVLSAYLSRFLDSLDILTQCEFHEGSSVSGTTLATNRRPSWVPDWSVKASSGRKWQGGGCRIGKWHEMAGPGVLRVLGRRKDVVQTVDVIPNWTECRGVPIAEAIQVYRRILPTTIQPDEAYPHGGSLVQAYAHSLVNGSIAERRSNKSGGWPLSKTISGLVEKLIMGHTFSPGELEPGTPSSFVSGLNALANFTDKRLFKGSEGYIGMASPPVRAGDEVWAIVGCSVPMLLRRVDKDKFLVVSECYAEGLADGEGLLGPLPQGIRGTWAPNERGQWMRGFQDVRTGETFFRDPRMESLGLFKNTSEEYIRNPANSFVYEAEELMQFIPGLERIDLV</sequence>
<evidence type="ECO:0000313" key="3">
    <source>
        <dbReference type="Proteomes" id="UP001430848"/>
    </source>
</evidence>
<dbReference type="PANTHER" id="PTHR24148">
    <property type="entry name" value="ANKYRIN REPEAT DOMAIN-CONTAINING PROTEIN 39 HOMOLOG-RELATED"/>
    <property type="match status" value="1"/>
</dbReference>
<name>A0ABR1P0S7_DIAER</name>
<gene>
    <name evidence="2" type="ORF">SLS63_009186</name>
</gene>
<keyword evidence="3" id="KW-1185">Reference proteome</keyword>
<protein>
    <recommendedName>
        <fullName evidence="1">Heterokaryon incompatibility domain-containing protein</fullName>
    </recommendedName>
</protein>
<dbReference type="PANTHER" id="PTHR24148:SF64">
    <property type="entry name" value="HETEROKARYON INCOMPATIBILITY DOMAIN-CONTAINING PROTEIN"/>
    <property type="match status" value="1"/>
</dbReference>
<evidence type="ECO:0000313" key="2">
    <source>
        <dbReference type="EMBL" id="KAK7722791.1"/>
    </source>
</evidence>
<comment type="caution">
    <text evidence="2">The sequence shown here is derived from an EMBL/GenBank/DDBJ whole genome shotgun (WGS) entry which is preliminary data.</text>
</comment>
<dbReference type="EMBL" id="JAKNSF020000065">
    <property type="protein sequence ID" value="KAK7722791.1"/>
    <property type="molecule type" value="Genomic_DNA"/>
</dbReference>
<dbReference type="Pfam" id="PF06985">
    <property type="entry name" value="HET"/>
    <property type="match status" value="1"/>
</dbReference>
<evidence type="ECO:0000259" key="1">
    <source>
        <dbReference type="Pfam" id="PF06985"/>
    </source>
</evidence>
<feature type="domain" description="Heterokaryon incompatibility" evidence="1">
    <location>
        <begin position="47"/>
        <end position="221"/>
    </location>
</feature>
<dbReference type="InterPro" id="IPR052895">
    <property type="entry name" value="HetReg/Transcr_Mod"/>
</dbReference>
<proteinExistence type="predicted"/>
<dbReference type="Proteomes" id="UP001430848">
    <property type="component" value="Unassembled WGS sequence"/>
</dbReference>